<keyword evidence="10" id="KW-0406">Ion transport</keyword>
<evidence type="ECO:0000256" key="5">
    <source>
        <dbReference type="ARBA" id="ARBA00022448"/>
    </source>
</evidence>
<feature type="transmembrane region" description="Helical" evidence="13">
    <location>
        <begin position="134"/>
        <end position="151"/>
    </location>
</feature>
<feature type="transmembrane region" description="Helical" evidence="13">
    <location>
        <begin position="242"/>
        <end position="268"/>
    </location>
</feature>
<evidence type="ECO:0000313" key="15">
    <source>
        <dbReference type="Proteomes" id="UP001576780"/>
    </source>
</evidence>
<dbReference type="PIRSF" id="PIRSF006603">
    <property type="entry name" value="DinF"/>
    <property type="match status" value="1"/>
</dbReference>
<dbReference type="Proteomes" id="UP001576780">
    <property type="component" value="Unassembled WGS sequence"/>
</dbReference>
<protein>
    <recommendedName>
        <fullName evidence="4">Probable multidrug resistance protein NorM</fullName>
    </recommendedName>
    <alternativeName>
        <fullName evidence="12">Multidrug-efflux transporter</fullName>
    </alternativeName>
</protein>
<organism evidence="14 15">
    <name type="scientific">Floridaenema evergladense BLCC-F167</name>
    <dbReference type="NCBI Taxonomy" id="3153639"/>
    <lineage>
        <taxon>Bacteria</taxon>
        <taxon>Bacillati</taxon>
        <taxon>Cyanobacteriota</taxon>
        <taxon>Cyanophyceae</taxon>
        <taxon>Oscillatoriophycideae</taxon>
        <taxon>Aerosakkonematales</taxon>
        <taxon>Aerosakkonemataceae</taxon>
        <taxon>Floridanema</taxon>
        <taxon>Floridanema evergladense</taxon>
    </lineage>
</organism>
<dbReference type="InterPro" id="IPR050222">
    <property type="entry name" value="MATE_MdtK"/>
</dbReference>
<evidence type="ECO:0000256" key="4">
    <source>
        <dbReference type="ARBA" id="ARBA00020268"/>
    </source>
</evidence>
<keyword evidence="6" id="KW-0050">Antiport</keyword>
<evidence type="ECO:0000256" key="11">
    <source>
        <dbReference type="ARBA" id="ARBA00023136"/>
    </source>
</evidence>
<comment type="subcellular location">
    <subcellularLocation>
        <location evidence="2">Cell membrane</location>
        <topology evidence="2">Multi-pass membrane protein</topology>
    </subcellularLocation>
</comment>
<keyword evidence="15" id="KW-1185">Reference proteome</keyword>
<dbReference type="PANTHER" id="PTHR43298">
    <property type="entry name" value="MULTIDRUG RESISTANCE PROTEIN NORM-RELATED"/>
    <property type="match status" value="1"/>
</dbReference>
<evidence type="ECO:0000256" key="3">
    <source>
        <dbReference type="ARBA" id="ARBA00010199"/>
    </source>
</evidence>
<gene>
    <name evidence="14" type="ORF">ACE1CA_20425</name>
</gene>
<evidence type="ECO:0000256" key="8">
    <source>
        <dbReference type="ARBA" id="ARBA00022692"/>
    </source>
</evidence>
<evidence type="ECO:0000256" key="7">
    <source>
        <dbReference type="ARBA" id="ARBA00022475"/>
    </source>
</evidence>
<feature type="transmembrane region" description="Helical" evidence="13">
    <location>
        <begin position="191"/>
        <end position="216"/>
    </location>
</feature>
<accession>A0ABV4WPS9</accession>
<evidence type="ECO:0000256" key="6">
    <source>
        <dbReference type="ARBA" id="ARBA00022449"/>
    </source>
</evidence>
<dbReference type="RefSeq" id="WP_413279260.1">
    <property type="nucleotide sequence ID" value="NZ_JBHFNT010000191.1"/>
</dbReference>
<dbReference type="NCBIfam" id="TIGR00797">
    <property type="entry name" value="matE"/>
    <property type="match status" value="1"/>
</dbReference>
<evidence type="ECO:0000256" key="1">
    <source>
        <dbReference type="ARBA" id="ARBA00003408"/>
    </source>
</evidence>
<sequence>MYTLQKSSIISETRANLRLGIPLAAAQLAQSLTTFVDTVMMGLLGSQIIAAGGLGSVSFTILLLVSSAIVAAVSPLVAEAYGANQTKMVECVVRQGLWLAIILGIPLSLIIFHGKSLLLLFGQDASTLELTEEYLQAIAYGFLPAIIFAVLRNFVSGVSQPRPIMVIVICGTFLNIAANYVLMFGKLGLPALGLAGIGWGSTLSFWSMAIALIIYIKSEATLKKYHVFHNLHQFDRKVFGQLLHIGLPIGMLTGVEAGLFTVTTFIMGMLGTVTLAAHQIALQTAATTFTVALGISFATTVRVGQELGQKNLKNARLAGYIGISLGGIFMAFMGILFWLIPERIVSLYLDINNPANTAVVTQAKALLRVAAFFQIADGIQVTAVGALRGLKDTKIPVLIGIFAYWCIGLTSGYLLGFKLGLGGVGLWWGLALGLAVASIVLTWRFSAVEVK</sequence>
<keyword evidence="8 13" id="KW-0812">Transmembrane</keyword>
<dbReference type="InterPro" id="IPR002528">
    <property type="entry name" value="MATE_fam"/>
</dbReference>
<evidence type="ECO:0000256" key="2">
    <source>
        <dbReference type="ARBA" id="ARBA00004651"/>
    </source>
</evidence>
<dbReference type="InterPro" id="IPR048279">
    <property type="entry name" value="MdtK-like"/>
</dbReference>
<name>A0ABV4WPS9_9CYAN</name>
<feature type="transmembrane region" description="Helical" evidence="13">
    <location>
        <begin position="163"/>
        <end position="185"/>
    </location>
</feature>
<feature type="transmembrane region" description="Helical" evidence="13">
    <location>
        <begin position="48"/>
        <end position="77"/>
    </location>
</feature>
<keyword evidence="11 13" id="KW-0472">Membrane</keyword>
<evidence type="ECO:0000256" key="9">
    <source>
        <dbReference type="ARBA" id="ARBA00022989"/>
    </source>
</evidence>
<dbReference type="Pfam" id="PF01554">
    <property type="entry name" value="MatE"/>
    <property type="match status" value="2"/>
</dbReference>
<comment type="function">
    <text evidence="1">Multidrug efflux pump.</text>
</comment>
<keyword evidence="5" id="KW-0813">Transport</keyword>
<evidence type="ECO:0000256" key="12">
    <source>
        <dbReference type="ARBA" id="ARBA00031636"/>
    </source>
</evidence>
<dbReference type="EMBL" id="JBHFNT010000191">
    <property type="protein sequence ID" value="MFB2836897.1"/>
    <property type="molecule type" value="Genomic_DNA"/>
</dbReference>
<feature type="transmembrane region" description="Helical" evidence="13">
    <location>
        <begin position="280"/>
        <end position="305"/>
    </location>
</feature>
<keyword evidence="9 13" id="KW-1133">Transmembrane helix</keyword>
<comment type="similarity">
    <text evidence="3">Belongs to the multi antimicrobial extrusion (MATE) (TC 2.A.66.1) family.</text>
</comment>
<feature type="transmembrane region" description="Helical" evidence="13">
    <location>
        <begin position="426"/>
        <end position="445"/>
    </location>
</feature>
<evidence type="ECO:0000256" key="13">
    <source>
        <dbReference type="SAM" id="Phobius"/>
    </source>
</evidence>
<proteinExistence type="inferred from homology"/>
<comment type="caution">
    <text evidence="14">The sequence shown here is derived from an EMBL/GenBank/DDBJ whole genome shotgun (WGS) entry which is preliminary data.</text>
</comment>
<evidence type="ECO:0000256" key="10">
    <source>
        <dbReference type="ARBA" id="ARBA00023065"/>
    </source>
</evidence>
<feature type="transmembrane region" description="Helical" evidence="13">
    <location>
        <begin position="317"/>
        <end position="340"/>
    </location>
</feature>
<feature type="transmembrane region" description="Helical" evidence="13">
    <location>
        <begin position="97"/>
        <end position="114"/>
    </location>
</feature>
<dbReference type="CDD" id="cd13131">
    <property type="entry name" value="MATE_NorM_like"/>
    <property type="match status" value="1"/>
</dbReference>
<reference evidence="14 15" key="1">
    <citation type="submission" date="2024-09" db="EMBL/GenBank/DDBJ databases">
        <title>Floridaenema gen nov. (Aerosakkonemataceae, Aerosakkonematales ord. nov., Cyanobacteria) from benthic tropical and subtropical fresh waters, with the description of four new species.</title>
        <authorList>
            <person name="Moretto J.A."/>
            <person name="Berthold D.E."/>
            <person name="Lefler F.W."/>
            <person name="Huang I.-S."/>
            <person name="Laughinghouse H. IV."/>
        </authorList>
    </citation>
    <scope>NUCLEOTIDE SEQUENCE [LARGE SCALE GENOMIC DNA]</scope>
    <source>
        <strain evidence="14 15">BLCC-F167</strain>
    </source>
</reference>
<dbReference type="PANTHER" id="PTHR43298:SF2">
    <property type="entry name" value="FMN_FAD EXPORTER YEEO-RELATED"/>
    <property type="match status" value="1"/>
</dbReference>
<evidence type="ECO:0000313" key="14">
    <source>
        <dbReference type="EMBL" id="MFB2836897.1"/>
    </source>
</evidence>
<keyword evidence="7" id="KW-1003">Cell membrane</keyword>
<feature type="transmembrane region" description="Helical" evidence="13">
    <location>
        <begin position="395"/>
        <end position="414"/>
    </location>
</feature>